<dbReference type="EMBL" id="DF968181">
    <property type="protein sequence ID" value="GAP41464.1"/>
    <property type="molecule type" value="Genomic_DNA"/>
</dbReference>
<dbReference type="PATRIC" id="fig|1678840.3.peg.2921"/>
<dbReference type="InterPro" id="IPR000843">
    <property type="entry name" value="HTH_LacI"/>
</dbReference>
<keyword evidence="5" id="KW-0813">Transport</keyword>
<keyword evidence="3" id="KW-0804">Transcription</keyword>
<dbReference type="PANTHER" id="PTHR30146">
    <property type="entry name" value="LACI-RELATED TRANSCRIPTIONAL REPRESSOR"/>
    <property type="match status" value="1"/>
</dbReference>
<dbReference type="InterPro" id="IPR025997">
    <property type="entry name" value="SBP_2_dom"/>
</dbReference>
<dbReference type="Pfam" id="PF13407">
    <property type="entry name" value="Peripla_BP_4"/>
    <property type="match status" value="1"/>
</dbReference>
<keyword evidence="2" id="KW-0238">DNA-binding</keyword>
<dbReference type="Proteomes" id="UP000053370">
    <property type="component" value="Unassembled WGS sequence"/>
</dbReference>
<dbReference type="SUPFAM" id="SSF53822">
    <property type="entry name" value="Periplasmic binding protein-like I"/>
    <property type="match status" value="1"/>
</dbReference>
<dbReference type="Gene3D" id="3.40.50.2300">
    <property type="match status" value="2"/>
</dbReference>
<dbReference type="CDD" id="cd01392">
    <property type="entry name" value="HTH_LacI"/>
    <property type="match status" value="1"/>
</dbReference>
<sequence>MATIKQIANLAGVSRGTVDRVLNNRGLVNPETEAKIREIAALLQYTPNKIGKTLSIIKKNIKFGFIIFSSTTSNPYFEDVVTGIDAKSKELEEFGVTVEKRFSDFDNIEPQLNSIDELIAQGINGLALTPVNNPRISEKLLSLHHMGIPVVAVNSDIDHSGRIAYVGSNHTQSGETAGGLMRLMKNGHGNIGVVLGSKDIRGHYERIQGFADILEKYAPDMRIIEVQENHDDDIESFYVTKEMLAHHPEIDGLYIASAGVYGACRAVMQLGLEKKLTIISSDSVPMTVKLIRDGVIDASICQQPFTQGSKPLQILFDYIISQKKPETDIFFTDIEIKIRENL</sequence>
<dbReference type="SMART" id="SM00354">
    <property type="entry name" value="HTH_LACI"/>
    <property type="match status" value="1"/>
</dbReference>
<dbReference type="PROSITE" id="PS50932">
    <property type="entry name" value="HTH_LACI_2"/>
    <property type="match status" value="1"/>
</dbReference>
<protein>
    <submittedName>
        <fullName evidence="5">ABC-type sugar transport system, periplasmic component, contains N-terminal xre family HTH domain</fullName>
    </submittedName>
</protein>
<dbReference type="GO" id="GO:0000976">
    <property type="term" value="F:transcription cis-regulatory region binding"/>
    <property type="evidence" value="ECO:0007669"/>
    <property type="project" value="TreeGrafter"/>
</dbReference>
<reference evidence="5" key="1">
    <citation type="journal article" date="2015" name="Genome Announc.">
        <title>Draft Genome Sequence of Anaerolineae Strain TC1, a Novel Isolate from a Methanogenic Wastewater Treatment System.</title>
        <authorList>
            <person name="Matsuura N."/>
            <person name="Tourlousse D.M."/>
            <person name="Sun L."/>
            <person name="Toyonaga M."/>
            <person name="Kuroda K."/>
            <person name="Ohashi A."/>
            <person name="Cruz R."/>
            <person name="Yamaguchi T."/>
            <person name="Sekiguchi Y."/>
        </authorList>
    </citation>
    <scope>NUCLEOTIDE SEQUENCE [LARGE SCALE GENOMIC DNA]</scope>
    <source>
        <strain evidence="5">TC1</strain>
    </source>
</reference>
<proteinExistence type="predicted"/>
<accession>A0A0S7BXT5</accession>
<evidence type="ECO:0000259" key="4">
    <source>
        <dbReference type="PROSITE" id="PS50932"/>
    </source>
</evidence>
<dbReference type="CDD" id="cd06307">
    <property type="entry name" value="PBP1_sugar_binding"/>
    <property type="match status" value="1"/>
</dbReference>
<feature type="domain" description="HTH lacI-type" evidence="4">
    <location>
        <begin position="2"/>
        <end position="56"/>
    </location>
</feature>
<dbReference type="PANTHER" id="PTHR30146:SF152">
    <property type="entry name" value="TRANSCRIPTIONAL REGULATORY PROTEIN"/>
    <property type="match status" value="1"/>
</dbReference>
<evidence type="ECO:0000256" key="1">
    <source>
        <dbReference type="ARBA" id="ARBA00023015"/>
    </source>
</evidence>
<dbReference type="OrthoDB" id="569491at2"/>
<dbReference type="Pfam" id="PF00356">
    <property type="entry name" value="LacI"/>
    <property type="match status" value="1"/>
</dbReference>
<evidence type="ECO:0000313" key="5">
    <source>
        <dbReference type="EMBL" id="GAP41464.1"/>
    </source>
</evidence>
<dbReference type="InterPro" id="IPR028082">
    <property type="entry name" value="Peripla_BP_I"/>
</dbReference>
<name>A0A0S7BXT5_9CHLR</name>
<dbReference type="AlphaFoldDB" id="A0A0S7BXT5"/>
<gene>
    <name evidence="5" type="ORF">ATC1_131454</name>
</gene>
<dbReference type="InterPro" id="IPR010982">
    <property type="entry name" value="Lambda_DNA-bd_dom_sf"/>
</dbReference>
<organism evidence="5">
    <name type="scientific">Flexilinea flocculi</name>
    <dbReference type="NCBI Taxonomy" id="1678840"/>
    <lineage>
        <taxon>Bacteria</taxon>
        <taxon>Bacillati</taxon>
        <taxon>Chloroflexota</taxon>
        <taxon>Anaerolineae</taxon>
        <taxon>Anaerolineales</taxon>
        <taxon>Anaerolineaceae</taxon>
        <taxon>Flexilinea</taxon>
    </lineage>
</organism>
<dbReference type="Gene3D" id="1.10.260.40">
    <property type="entry name" value="lambda repressor-like DNA-binding domains"/>
    <property type="match status" value="1"/>
</dbReference>
<dbReference type="STRING" id="1678840.ATC1_131454"/>
<evidence type="ECO:0000313" key="6">
    <source>
        <dbReference type="Proteomes" id="UP000053370"/>
    </source>
</evidence>
<dbReference type="RefSeq" id="WP_062282735.1">
    <property type="nucleotide sequence ID" value="NZ_DF968181.1"/>
</dbReference>
<dbReference type="SUPFAM" id="SSF47413">
    <property type="entry name" value="lambda repressor-like DNA-binding domains"/>
    <property type="match status" value="1"/>
</dbReference>
<evidence type="ECO:0000256" key="3">
    <source>
        <dbReference type="ARBA" id="ARBA00023163"/>
    </source>
</evidence>
<keyword evidence="5" id="KW-0762">Sugar transport</keyword>
<dbReference type="GO" id="GO:0003700">
    <property type="term" value="F:DNA-binding transcription factor activity"/>
    <property type="evidence" value="ECO:0007669"/>
    <property type="project" value="TreeGrafter"/>
</dbReference>
<keyword evidence="6" id="KW-1185">Reference proteome</keyword>
<keyword evidence="1" id="KW-0805">Transcription regulation</keyword>
<evidence type="ECO:0000256" key="2">
    <source>
        <dbReference type="ARBA" id="ARBA00023125"/>
    </source>
</evidence>